<reference evidence="1" key="1">
    <citation type="submission" date="2020-11" db="EMBL/GenBank/DDBJ databases">
        <authorList>
            <consortium name="DOE Joint Genome Institute"/>
            <person name="Ahrendt S."/>
            <person name="Riley R."/>
            <person name="Andreopoulos W."/>
            <person name="LaButti K."/>
            <person name="Pangilinan J."/>
            <person name="Ruiz-duenas F.J."/>
            <person name="Barrasa J.M."/>
            <person name="Sanchez-Garcia M."/>
            <person name="Camarero S."/>
            <person name="Miyauchi S."/>
            <person name="Serrano A."/>
            <person name="Linde D."/>
            <person name="Babiker R."/>
            <person name="Drula E."/>
            <person name="Ayuso-Fernandez I."/>
            <person name="Pacheco R."/>
            <person name="Padilla G."/>
            <person name="Ferreira P."/>
            <person name="Barriuso J."/>
            <person name="Kellner H."/>
            <person name="Castanera R."/>
            <person name="Alfaro M."/>
            <person name="Ramirez L."/>
            <person name="Pisabarro A.G."/>
            <person name="Kuo A."/>
            <person name="Tritt A."/>
            <person name="Lipzen A."/>
            <person name="He G."/>
            <person name="Yan M."/>
            <person name="Ng V."/>
            <person name="Cullen D."/>
            <person name="Martin F."/>
            <person name="Rosso M.-N."/>
            <person name="Henrissat B."/>
            <person name="Hibbett D."/>
            <person name="Martinez A.T."/>
            <person name="Grigoriev I.V."/>
        </authorList>
    </citation>
    <scope>NUCLEOTIDE SEQUENCE</scope>
    <source>
        <strain evidence="1">AH 44721</strain>
    </source>
</reference>
<protein>
    <submittedName>
        <fullName evidence="1">Uncharacterized protein</fullName>
    </submittedName>
</protein>
<dbReference type="AlphaFoldDB" id="A0A9P5NW25"/>
<sequence length="164" mass="18376">MTTKVFHQFCRWMGIYVSRLVSIISLKGSESEFGTQPVHTYSLVISSRSATTPKVHMDAVNHEIYGDLPVVEAHVPLMFLLTVTFSEFSWLSSDIYISNPRNSSFEFSFFPGDLGGTRPNAALFVIYPVNRFFLMSFSGNASSVGRLSLKEIRRHGGSRPLSTK</sequence>
<evidence type="ECO:0000313" key="2">
    <source>
        <dbReference type="Proteomes" id="UP000724874"/>
    </source>
</evidence>
<proteinExistence type="predicted"/>
<dbReference type="Proteomes" id="UP000724874">
    <property type="component" value="Unassembled WGS sequence"/>
</dbReference>
<dbReference type="EMBL" id="JADNYJ010000006">
    <property type="protein sequence ID" value="KAF8910565.1"/>
    <property type="molecule type" value="Genomic_DNA"/>
</dbReference>
<evidence type="ECO:0000313" key="1">
    <source>
        <dbReference type="EMBL" id="KAF8910565.1"/>
    </source>
</evidence>
<accession>A0A9P5NW25</accession>
<organism evidence="1 2">
    <name type="scientific">Gymnopilus junonius</name>
    <name type="common">Spectacular rustgill mushroom</name>
    <name type="synonym">Gymnopilus spectabilis subsp. junonius</name>
    <dbReference type="NCBI Taxonomy" id="109634"/>
    <lineage>
        <taxon>Eukaryota</taxon>
        <taxon>Fungi</taxon>
        <taxon>Dikarya</taxon>
        <taxon>Basidiomycota</taxon>
        <taxon>Agaricomycotina</taxon>
        <taxon>Agaricomycetes</taxon>
        <taxon>Agaricomycetidae</taxon>
        <taxon>Agaricales</taxon>
        <taxon>Agaricineae</taxon>
        <taxon>Hymenogastraceae</taxon>
        <taxon>Gymnopilus</taxon>
    </lineage>
</organism>
<name>A0A9P5NW25_GYMJU</name>
<comment type="caution">
    <text evidence="1">The sequence shown here is derived from an EMBL/GenBank/DDBJ whole genome shotgun (WGS) entry which is preliminary data.</text>
</comment>
<keyword evidence="2" id="KW-1185">Reference proteome</keyword>
<gene>
    <name evidence="1" type="ORF">CPB84DRAFT_1228602</name>
</gene>